<keyword evidence="2" id="KW-1185">Reference proteome</keyword>
<dbReference type="EMBL" id="AP014633">
    <property type="protein sequence ID" value="BAP55776.1"/>
    <property type="molecule type" value="Genomic_DNA"/>
</dbReference>
<reference evidence="1 2" key="1">
    <citation type="journal article" date="2014" name="ISME J.">
        <title>Ecophysiology of Thioploca ingrica as revealed by the complete genome sequence supplemented with proteomic evidence.</title>
        <authorList>
            <person name="Kojima H."/>
            <person name="Ogura Y."/>
            <person name="Yamamoto N."/>
            <person name="Togashi T."/>
            <person name="Mori H."/>
            <person name="Watanabe T."/>
            <person name="Nemoto F."/>
            <person name="Kurokawa K."/>
            <person name="Hayashi T."/>
            <person name="Fukui M."/>
        </authorList>
    </citation>
    <scope>NUCLEOTIDE SEQUENCE [LARGE SCALE GENOMIC DNA]</scope>
</reference>
<gene>
    <name evidence="1" type="ORF">THII_1479</name>
</gene>
<dbReference type="KEGG" id="tig:THII_1479"/>
<dbReference type="AlphaFoldDB" id="A0A090BUV7"/>
<proteinExistence type="predicted"/>
<protein>
    <submittedName>
        <fullName evidence="1">Uncharacterized protein</fullName>
    </submittedName>
</protein>
<dbReference type="HOGENOM" id="CLU_2572803_0_0_6"/>
<sequence>MNVEPSSELQLALNAFLNTTTLEEAYQVIQQHPILLTDQADLFLSSIISTARKQSHEETAMALDERRDFIRSVRAENESNH</sequence>
<organism evidence="1 2">
    <name type="scientific">Thioploca ingrica</name>
    <dbReference type="NCBI Taxonomy" id="40754"/>
    <lineage>
        <taxon>Bacteria</taxon>
        <taxon>Pseudomonadati</taxon>
        <taxon>Pseudomonadota</taxon>
        <taxon>Gammaproteobacteria</taxon>
        <taxon>Thiotrichales</taxon>
        <taxon>Thiotrichaceae</taxon>
        <taxon>Thioploca</taxon>
    </lineage>
</organism>
<evidence type="ECO:0000313" key="2">
    <source>
        <dbReference type="Proteomes" id="UP000031623"/>
    </source>
</evidence>
<accession>A0A090BUV7</accession>
<name>A0A090BUV7_9GAMM</name>
<evidence type="ECO:0000313" key="1">
    <source>
        <dbReference type="EMBL" id="BAP55776.1"/>
    </source>
</evidence>
<dbReference type="Proteomes" id="UP000031623">
    <property type="component" value="Chromosome"/>
</dbReference>